<gene>
    <name evidence="1" type="ORF">FHG64_04510</name>
</gene>
<evidence type="ECO:0008006" key="3">
    <source>
        <dbReference type="Google" id="ProtNLM"/>
    </source>
</evidence>
<dbReference type="Proteomes" id="UP000309016">
    <property type="component" value="Chromosome"/>
</dbReference>
<organism evidence="1 2">
    <name type="scientific">Antarcticibacterium flavum</name>
    <dbReference type="NCBI Taxonomy" id="2058175"/>
    <lineage>
        <taxon>Bacteria</taxon>
        <taxon>Pseudomonadati</taxon>
        <taxon>Bacteroidota</taxon>
        <taxon>Flavobacteriia</taxon>
        <taxon>Flavobacteriales</taxon>
        <taxon>Flavobacteriaceae</taxon>
        <taxon>Antarcticibacterium</taxon>
    </lineage>
</organism>
<sequence>MIFLAIFFMGLNLKAQDSIRPNIEENRDSVIIASKEGVFSLSFSGKDKLETSFSNSSSSDSLVVHMGKGEQDLKLNVPEVADSLSISSEGIDIFINKDPFGITYNFDQLWVDLQTGKRHLPGSSILVSGEEDIVPELARSGAIFTVIKEEKYGEPLRYLQLHYIFSSATEEKQRNTCDDSIITGDHCFHIEVKSTNSLDITIERQPAPFREAGEGLDSDDVDFVVHIINRTVKFVWVNGIKYTGKNYMHQGNLVVPLSFRDDKVELKVEWN</sequence>
<evidence type="ECO:0000313" key="2">
    <source>
        <dbReference type="Proteomes" id="UP000309016"/>
    </source>
</evidence>
<proteinExistence type="predicted"/>
<dbReference type="OrthoDB" id="176168at2"/>
<reference evidence="1 2" key="1">
    <citation type="submission" date="2019-06" db="EMBL/GenBank/DDBJ databases">
        <title>Complete genome sequence of Antarcticibacterium flavum KCTC 52984T from an Antarctic marine sediment.</title>
        <authorList>
            <person name="Lee Y.M."/>
            <person name="Shin S.C."/>
        </authorList>
    </citation>
    <scope>NUCLEOTIDE SEQUENCE [LARGE SCALE GENOMIC DNA]</scope>
    <source>
        <strain evidence="1 2">KCTC 52984</strain>
    </source>
</reference>
<dbReference type="EMBL" id="CP040812">
    <property type="protein sequence ID" value="QCY68715.1"/>
    <property type="molecule type" value="Genomic_DNA"/>
</dbReference>
<dbReference type="AlphaFoldDB" id="A0A5B7X0F4"/>
<name>A0A5B7X0F4_9FLAO</name>
<accession>A0A5B7X0F4</accession>
<protein>
    <recommendedName>
        <fullName evidence="3">DUF4968 domain-containing protein</fullName>
    </recommendedName>
</protein>
<keyword evidence="2" id="KW-1185">Reference proteome</keyword>
<dbReference type="KEGG" id="afla:FHG64_04510"/>
<evidence type="ECO:0000313" key="1">
    <source>
        <dbReference type="EMBL" id="QCY68715.1"/>
    </source>
</evidence>